<evidence type="ECO:0000256" key="7">
    <source>
        <dbReference type="ARBA" id="ARBA00023157"/>
    </source>
</evidence>
<evidence type="ECO:0000256" key="1">
    <source>
        <dbReference type="ARBA" id="ARBA00004367"/>
    </source>
</evidence>
<keyword evidence="6" id="KW-0256">Endoplasmic reticulum</keyword>
<feature type="coiled-coil region" evidence="8">
    <location>
        <begin position="368"/>
        <end position="395"/>
    </location>
</feature>
<dbReference type="RefSeq" id="XP_018288418.1">
    <property type="nucleotide sequence ID" value="XM_018432178.1"/>
</dbReference>
<dbReference type="STRING" id="763407.A0A167LG51"/>
<dbReference type="InterPro" id="IPR012913">
    <property type="entry name" value="OS9-like_dom"/>
</dbReference>
<reference evidence="12" key="1">
    <citation type="submission" date="2015-06" db="EMBL/GenBank/DDBJ databases">
        <title>Expansion of signal transduction pathways in fungi by whole-genome duplication.</title>
        <authorList>
            <consortium name="DOE Joint Genome Institute"/>
            <person name="Corrochano L.M."/>
            <person name="Kuo A."/>
            <person name="Marcet-Houben M."/>
            <person name="Polaino S."/>
            <person name="Salamov A."/>
            <person name="Villalobos J.M."/>
            <person name="Alvarez M.I."/>
            <person name="Avalos J."/>
            <person name="Benito E.P."/>
            <person name="Benoit I."/>
            <person name="Burger G."/>
            <person name="Camino L.P."/>
            <person name="Canovas D."/>
            <person name="Cerda-Olmedo E."/>
            <person name="Cheng J.-F."/>
            <person name="Dominguez A."/>
            <person name="Elias M."/>
            <person name="Eslava A.P."/>
            <person name="Glaser F."/>
            <person name="Grimwood J."/>
            <person name="Gutierrez G."/>
            <person name="Heitman J."/>
            <person name="Henrissat B."/>
            <person name="Iturriaga E.A."/>
            <person name="Lang B.F."/>
            <person name="Lavin J.L."/>
            <person name="Lee S."/>
            <person name="Li W."/>
            <person name="Lindquist E."/>
            <person name="Lopez-Garcia S."/>
            <person name="Luque E.M."/>
            <person name="Marcos A.T."/>
            <person name="Martin J."/>
            <person name="McCluskey K."/>
            <person name="Medina H.R."/>
            <person name="Miralles-Duran A."/>
            <person name="Miyazaki A."/>
            <person name="Munoz-Torres E."/>
            <person name="Oguiza J.A."/>
            <person name="Ohm R."/>
            <person name="Olmedo M."/>
            <person name="Orejas M."/>
            <person name="Ortiz-Castellanos L."/>
            <person name="Pisabarro A.G."/>
            <person name="Rodriguez-Romero J."/>
            <person name="Ruiz-Herrera J."/>
            <person name="Ruiz-Vazquez R."/>
            <person name="Sanz C."/>
            <person name="Schackwitz W."/>
            <person name="Schmutz J."/>
            <person name="Shahriari M."/>
            <person name="Shelest E."/>
            <person name="Silva-Franco F."/>
            <person name="Soanes D."/>
            <person name="Syed K."/>
            <person name="Tagua V.G."/>
            <person name="Talbot N.J."/>
            <person name="Thon M."/>
            <person name="De vries R.P."/>
            <person name="Wiebenga A."/>
            <person name="Yadav J.S."/>
            <person name="Braun E.L."/>
            <person name="Baker S."/>
            <person name="Garre V."/>
            <person name="Horwitz B."/>
            <person name="Torres-Martinez S."/>
            <person name="Idnurm A."/>
            <person name="Herrera-Estrella A."/>
            <person name="Gabaldon T."/>
            <person name="Grigoriev I.V."/>
        </authorList>
    </citation>
    <scope>NUCLEOTIDE SEQUENCE [LARGE SCALE GENOMIC DNA]</scope>
    <source>
        <strain evidence="12">NRRL 1555(-)</strain>
    </source>
</reference>
<dbReference type="GO" id="GO:0005789">
    <property type="term" value="C:endoplasmic reticulum membrane"/>
    <property type="evidence" value="ECO:0007669"/>
    <property type="project" value="UniProtKB-SubCell"/>
</dbReference>
<dbReference type="AlphaFoldDB" id="A0A167LG51"/>
<feature type="domain" description="MRH" evidence="10">
    <location>
        <begin position="130"/>
        <end position="279"/>
    </location>
</feature>
<dbReference type="VEuPathDB" id="FungiDB:PHYBLDRAFT_148917"/>
<dbReference type="Gene3D" id="2.70.130.10">
    <property type="entry name" value="Mannose-6-phosphate receptor binding domain"/>
    <property type="match status" value="1"/>
</dbReference>
<evidence type="ECO:0000256" key="6">
    <source>
        <dbReference type="ARBA" id="ARBA00022824"/>
    </source>
</evidence>
<sequence length="465" mass="52564">MNKLIALLALQTFVSITAASSFVYEDVLAYPRYRVSLSENKIPESVVFGNSISDTTGEISTSSETHDILQDDNNVVMISAYGQPFLCKIPNVDAEGDKEKRQRQIKEHMKQENTRGSIERGLQLLEPLSKGCLYFTLHGYWTYEYCHGQHVRQFHEERIAQGENGQPDTRREGASFYLGLYPGTTESSDLIQRNSAKQSTTVQQISKNIPKTDLHHVGDKRYLVQKWGGGTQCDITKEPRSIEVQYHCDMQVHDRITMFQEIKTCQYQIVISTPRLCEELVLSSQAQSETYPIKCDPIVPDHTLTDEPTEQEKASGWVEVKVDTKVESDTSIVAATEAASMVIPEETDTFQVVGSEVSLSEEDEGEDEQELRKAIAELTAQIDQLQRQVRESSSGQIAKDKAIQDPGLAYFYIDRNGKIVPADEQTKEVFQKLGGLESNAVKWVHEDVPEDQKKNKEAYEKIYGY</sequence>
<dbReference type="PANTHER" id="PTHR15414:SF0">
    <property type="entry name" value="ENDOPLASMIC RETICULUM LECTIN 1"/>
    <property type="match status" value="1"/>
</dbReference>
<dbReference type="FunCoup" id="A0A167LG51">
    <property type="interactions" value="126"/>
</dbReference>
<evidence type="ECO:0000256" key="8">
    <source>
        <dbReference type="SAM" id="Coils"/>
    </source>
</evidence>
<dbReference type="InterPro" id="IPR045149">
    <property type="entry name" value="OS-9-like"/>
</dbReference>
<keyword evidence="5" id="KW-0430">Lectin</keyword>
<evidence type="ECO:0000256" key="4">
    <source>
        <dbReference type="ARBA" id="ARBA00022729"/>
    </source>
</evidence>
<comment type="subcellular location">
    <subcellularLocation>
        <location evidence="1">Endoplasmic reticulum membrane</location>
        <topology evidence="1">Peripheral membrane protein</topology>
        <orientation evidence="1">Lumenal side</orientation>
    </subcellularLocation>
</comment>
<name>A0A167LG51_PHYB8</name>
<evidence type="ECO:0000313" key="11">
    <source>
        <dbReference type="EMBL" id="OAD70378.1"/>
    </source>
</evidence>
<dbReference type="GO" id="GO:0030246">
    <property type="term" value="F:carbohydrate binding"/>
    <property type="evidence" value="ECO:0007669"/>
    <property type="project" value="UniProtKB-KW"/>
</dbReference>
<protein>
    <recommendedName>
        <fullName evidence="3">Protein OS-9 homolog</fullName>
    </recommendedName>
</protein>
<dbReference type="GO" id="GO:0030970">
    <property type="term" value="P:retrograde protein transport, ER to cytosol"/>
    <property type="evidence" value="ECO:0007669"/>
    <property type="project" value="TreeGrafter"/>
</dbReference>
<comment type="similarity">
    <text evidence="2">Belongs to the OS-9 family.</text>
</comment>
<dbReference type="SUPFAM" id="SSF50911">
    <property type="entry name" value="Mannose 6-phosphate receptor domain"/>
    <property type="match status" value="1"/>
</dbReference>
<dbReference type="Pfam" id="PF07915">
    <property type="entry name" value="PRKCSH"/>
    <property type="match status" value="1"/>
</dbReference>
<dbReference type="EMBL" id="KV440989">
    <property type="protein sequence ID" value="OAD70378.1"/>
    <property type="molecule type" value="Genomic_DNA"/>
</dbReference>
<proteinExistence type="inferred from homology"/>
<dbReference type="GeneID" id="28993084"/>
<feature type="chain" id="PRO_5007889859" description="Protein OS-9 homolog" evidence="9">
    <location>
        <begin position="20"/>
        <end position="465"/>
    </location>
</feature>
<dbReference type="InterPro" id="IPR009011">
    <property type="entry name" value="Man6P_isomerase_rcpt-bd_dom_sf"/>
</dbReference>
<gene>
    <name evidence="11" type="ORF">PHYBLDRAFT_148917</name>
</gene>
<dbReference type="OrthoDB" id="448954at2759"/>
<evidence type="ECO:0000313" key="12">
    <source>
        <dbReference type="Proteomes" id="UP000077315"/>
    </source>
</evidence>
<evidence type="ECO:0000256" key="5">
    <source>
        <dbReference type="ARBA" id="ARBA00022734"/>
    </source>
</evidence>
<keyword evidence="12" id="KW-1185">Reference proteome</keyword>
<evidence type="ECO:0000256" key="2">
    <source>
        <dbReference type="ARBA" id="ARBA00009918"/>
    </source>
</evidence>
<dbReference type="PANTHER" id="PTHR15414">
    <property type="entry name" value="OS-9-RELATED"/>
    <property type="match status" value="1"/>
</dbReference>
<accession>A0A167LG51</accession>
<feature type="signal peptide" evidence="9">
    <location>
        <begin position="1"/>
        <end position="19"/>
    </location>
</feature>
<dbReference type="InterPro" id="IPR044865">
    <property type="entry name" value="MRH_dom"/>
</dbReference>
<dbReference type="InParanoid" id="A0A167LG51"/>
<dbReference type="GO" id="GO:0005788">
    <property type="term" value="C:endoplasmic reticulum lumen"/>
    <property type="evidence" value="ECO:0007669"/>
    <property type="project" value="TreeGrafter"/>
</dbReference>
<evidence type="ECO:0000256" key="9">
    <source>
        <dbReference type="SAM" id="SignalP"/>
    </source>
</evidence>
<evidence type="ECO:0000259" key="10">
    <source>
        <dbReference type="PROSITE" id="PS51914"/>
    </source>
</evidence>
<keyword evidence="4 9" id="KW-0732">Signal</keyword>
<dbReference type="PROSITE" id="PS51914">
    <property type="entry name" value="MRH"/>
    <property type="match status" value="1"/>
</dbReference>
<dbReference type="Proteomes" id="UP000077315">
    <property type="component" value="Unassembled WGS sequence"/>
</dbReference>
<keyword evidence="7" id="KW-1015">Disulfide bond</keyword>
<keyword evidence="8" id="KW-0175">Coiled coil</keyword>
<evidence type="ECO:0000256" key="3">
    <source>
        <dbReference type="ARBA" id="ARBA00018727"/>
    </source>
</evidence>
<dbReference type="GO" id="GO:0030968">
    <property type="term" value="P:endoplasmic reticulum unfolded protein response"/>
    <property type="evidence" value="ECO:0007669"/>
    <property type="project" value="InterPro"/>
</dbReference>
<organism evidence="11 12">
    <name type="scientific">Phycomyces blakesleeanus (strain ATCC 8743b / DSM 1359 / FGSC 10004 / NBRC 33097 / NRRL 1555)</name>
    <dbReference type="NCBI Taxonomy" id="763407"/>
    <lineage>
        <taxon>Eukaryota</taxon>
        <taxon>Fungi</taxon>
        <taxon>Fungi incertae sedis</taxon>
        <taxon>Mucoromycota</taxon>
        <taxon>Mucoromycotina</taxon>
        <taxon>Mucoromycetes</taxon>
        <taxon>Mucorales</taxon>
        <taxon>Phycomycetaceae</taxon>
        <taxon>Phycomyces</taxon>
    </lineage>
</organism>